<dbReference type="InterPro" id="IPR058935">
    <property type="entry name" value="At4g15545-like_C"/>
</dbReference>
<dbReference type="Pfam" id="PF25972">
    <property type="entry name" value="At4g15545_C"/>
    <property type="match status" value="1"/>
</dbReference>
<keyword evidence="1" id="KW-0175">Coiled coil</keyword>
<reference evidence="4 5" key="1">
    <citation type="journal article" date="2022" name="Cell">
        <title>Repeat-based holocentromeres influence genome architecture and karyotype evolution.</title>
        <authorList>
            <person name="Hofstatter P.G."/>
            <person name="Thangavel G."/>
            <person name="Lux T."/>
            <person name="Neumann P."/>
            <person name="Vondrak T."/>
            <person name="Novak P."/>
            <person name="Zhang M."/>
            <person name="Costa L."/>
            <person name="Castellani M."/>
            <person name="Scott A."/>
            <person name="Toegelov H."/>
            <person name="Fuchs J."/>
            <person name="Mata-Sucre Y."/>
            <person name="Dias Y."/>
            <person name="Vanzela A.L.L."/>
            <person name="Huettel B."/>
            <person name="Almeida C.C.S."/>
            <person name="Simkova H."/>
            <person name="Souza G."/>
            <person name="Pedrosa-Harand A."/>
            <person name="Macas J."/>
            <person name="Mayer K.F.X."/>
            <person name="Houben A."/>
            <person name="Marques A."/>
        </authorList>
    </citation>
    <scope>NUCLEOTIDE SEQUENCE [LARGE SCALE GENOMIC DNA]</scope>
    <source>
        <strain evidence="4">RhyTen1mFocal</strain>
    </source>
</reference>
<sequence>MEMESFRGLLCTVSVSDIDLSRKHFFRRTFNLDVKVATFYSVTNHWSRIKTRTRKWKLFFPLKFAIDPTMNQTTAAASGAGSPSEPRISDEVMAVLPSDPFEQLDLARKITSLAIASRVSRLETETRTLKQKLSEKDSLLAELQGQVSQVNRAREEAEARLRIAQEENVKLAKERDTLAQSSKKLSRDLAKLETFKRQLMQSLNDENSPQQETVDIRTCDQSIAKVSSWKDGITLTHSVSNLRSTDNGNVTQEAARTNTQQFPVTRVAPRLTPGATPKITSTAGSPRAYSAAVSPKMTSGATSPTSKPQYKGPAISLSPWIPSSKQSSAANSPPRNRNLPGRTPRIDGKEFFRQARSRLSYEQFAAFLANIKELNAHQQSRDETLKKAEEIFGPQNKDLFASFQSLLSRNMA</sequence>
<feature type="domain" description="At4g15545-like C-terminal" evidence="3">
    <location>
        <begin position="344"/>
        <end position="410"/>
    </location>
</feature>
<evidence type="ECO:0000256" key="1">
    <source>
        <dbReference type="SAM" id="Coils"/>
    </source>
</evidence>
<organism evidence="4 5">
    <name type="scientific">Rhynchospora tenuis</name>
    <dbReference type="NCBI Taxonomy" id="198213"/>
    <lineage>
        <taxon>Eukaryota</taxon>
        <taxon>Viridiplantae</taxon>
        <taxon>Streptophyta</taxon>
        <taxon>Embryophyta</taxon>
        <taxon>Tracheophyta</taxon>
        <taxon>Spermatophyta</taxon>
        <taxon>Magnoliopsida</taxon>
        <taxon>Liliopsida</taxon>
        <taxon>Poales</taxon>
        <taxon>Cyperaceae</taxon>
        <taxon>Cyperoideae</taxon>
        <taxon>Rhynchosporeae</taxon>
        <taxon>Rhynchospora</taxon>
    </lineage>
</organism>
<gene>
    <name evidence="4" type="ORF">LUZ61_002498</name>
</gene>
<comment type="caution">
    <text evidence="4">The sequence shown here is derived from an EMBL/GenBank/DDBJ whole genome shotgun (WGS) entry which is preliminary data.</text>
</comment>
<dbReference type="PANTHER" id="PTHR47383">
    <property type="entry name" value="OS03G0659800 PROTEIN"/>
    <property type="match status" value="1"/>
</dbReference>
<dbReference type="Proteomes" id="UP001210211">
    <property type="component" value="Unassembled WGS sequence"/>
</dbReference>
<feature type="coiled-coil region" evidence="1">
    <location>
        <begin position="136"/>
        <end position="181"/>
    </location>
</feature>
<feature type="compositionally biased region" description="Polar residues" evidence="2">
    <location>
        <begin position="321"/>
        <end position="335"/>
    </location>
</feature>
<name>A0AAD5ZJ26_9POAL</name>
<dbReference type="InterPro" id="IPR058936">
    <property type="entry name" value="At4g15545-like"/>
</dbReference>
<protein>
    <recommendedName>
        <fullName evidence="3">At4g15545-like C-terminal domain-containing protein</fullName>
    </recommendedName>
</protein>
<feature type="compositionally biased region" description="Polar residues" evidence="2">
    <location>
        <begin position="296"/>
        <end position="308"/>
    </location>
</feature>
<keyword evidence="5" id="KW-1185">Reference proteome</keyword>
<dbReference type="EMBL" id="JAMRDG010000001">
    <property type="protein sequence ID" value="KAJ3698793.1"/>
    <property type="molecule type" value="Genomic_DNA"/>
</dbReference>
<dbReference type="PANTHER" id="PTHR47383:SF8">
    <property type="entry name" value="OS01G0768300 PROTEIN"/>
    <property type="match status" value="1"/>
</dbReference>
<accession>A0AAD5ZJ26</accession>
<evidence type="ECO:0000256" key="2">
    <source>
        <dbReference type="SAM" id="MobiDB-lite"/>
    </source>
</evidence>
<feature type="region of interest" description="Disordered" evidence="2">
    <location>
        <begin position="268"/>
        <end position="347"/>
    </location>
</feature>
<evidence type="ECO:0000313" key="5">
    <source>
        <dbReference type="Proteomes" id="UP001210211"/>
    </source>
</evidence>
<proteinExistence type="predicted"/>
<evidence type="ECO:0000313" key="4">
    <source>
        <dbReference type="EMBL" id="KAJ3698793.1"/>
    </source>
</evidence>
<evidence type="ECO:0000259" key="3">
    <source>
        <dbReference type="Pfam" id="PF25972"/>
    </source>
</evidence>
<dbReference type="AlphaFoldDB" id="A0AAD5ZJ26"/>